<proteinExistence type="predicted"/>
<evidence type="ECO:0000256" key="1">
    <source>
        <dbReference type="ARBA" id="ARBA00023125"/>
    </source>
</evidence>
<organism evidence="4 5">
    <name type="scientific">Octadecabacter ascidiaceicola</name>
    <dbReference type="NCBI Taxonomy" id="1655543"/>
    <lineage>
        <taxon>Bacteria</taxon>
        <taxon>Pseudomonadati</taxon>
        <taxon>Pseudomonadota</taxon>
        <taxon>Alphaproteobacteria</taxon>
        <taxon>Rhodobacterales</taxon>
        <taxon>Roseobacteraceae</taxon>
        <taxon>Octadecabacter</taxon>
    </lineage>
</organism>
<dbReference type="PANTHER" id="PTHR30055">
    <property type="entry name" value="HTH-TYPE TRANSCRIPTIONAL REGULATOR RUTR"/>
    <property type="match status" value="1"/>
</dbReference>
<dbReference type="OrthoDB" id="7914379at2"/>
<reference evidence="5" key="1">
    <citation type="submission" date="2017-05" db="EMBL/GenBank/DDBJ databases">
        <authorList>
            <person name="Rodrigo-Torres L."/>
            <person name="Arahal R. D."/>
            <person name="Lucena T."/>
        </authorList>
    </citation>
    <scope>NUCLEOTIDE SEQUENCE [LARGE SCALE GENOMIC DNA]</scope>
    <source>
        <strain evidence="5">CECT 8868</strain>
    </source>
</reference>
<sequence length="196" mass="21423">MKPEIREKREAQIVGVAYEILERKGFDGISMLAVAKAAKASNETLYRWYGDKHGLFIALVARNVAEVEQHLANVKAKGGLEALLAEFGPVLLGMLLGPRAIALNRAAAADGTGELGKALATGGRDVVRPRLVEILGTYHAEKTMPELFAMAELYFTLLIGDLQIRRVTGVLPLLNKEEIQSQSNTALENFLRIIRS</sequence>
<keyword evidence="1 2" id="KW-0238">DNA-binding</keyword>
<dbReference type="GO" id="GO:0003700">
    <property type="term" value="F:DNA-binding transcription factor activity"/>
    <property type="evidence" value="ECO:0007669"/>
    <property type="project" value="TreeGrafter"/>
</dbReference>
<dbReference type="Pfam" id="PF00440">
    <property type="entry name" value="TetR_N"/>
    <property type="match status" value="1"/>
</dbReference>
<dbReference type="Gene3D" id="1.10.10.60">
    <property type="entry name" value="Homeodomain-like"/>
    <property type="match status" value="1"/>
</dbReference>
<protein>
    <submittedName>
        <fullName evidence="4">Bacterial regulatory proteins, tetR family</fullName>
    </submittedName>
</protein>
<accession>A0A238K4C4</accession>
<dbReference type="PANTHER" id="PTHR30055:SF146">
    <property type="entry name" value="HTH-TYPE TRANSCRIPTIONAL DUAL REGULATOR CECR"/>
    <property type="match status" value="1"/>
</dbReference>
<dbReference type="EMBL" id="FXYD01000002">
    <property type="protein sequence ID" value="SMX37623.1"/>
    <property type="molecule type" value="Genomic_DNA"/>
</dbReference>
<evidence type="ECO:0000256" key="2">
    <source>
        <dbReference type="PROSITE-ProRule" id="PRU00335"/>
    </source>
</evidence>
<dbReference type="InterPro" id="IPR009057">
    <property type="entry name" value="Homeodomain-like_sf"/>
</dbReference>
<dbReference type="InterPro" id="IPR001647">
    <property type="entry name" value="HTH_TetR"/>
</dbReference>
<gene>
    <name evidence="4" type="ORF">OCA8868_01510</name>
</gene>
<dbReference type="PROSITE" id="PS50977">
    <property type="entry name" value="HTH_TETR_2"/>
    <property type="match status" value="1"/>
</dbReference>
<feature type="domain" description="HTH tetR-type" evidence="3">
    <location>
        <begin position="7"/>
        <end position="67"/>
    </location>
</feature>
<name>A0A238K4C4_9RHOB</name>
<dbReference type="GO" id="GO:0000976">
    <property type="term" value="F:transcription cis-regulatory region binding"/>
    <property type="evidence" value="ECO:0007669"/>
    <property type="project" value="TreeGrafter"/>
</dbReference>
<evidence type="ECO:0000313" key="5">
    <source>
        <dbReference type="Proteomes" id="UP000203464"/>
    </source>
</evidence>
<dbReference type="AlphaFoldDB" id="A0A238K4C4"/>
<dbReference type="SUPFAM" id="SSF46689">
    <property type="entry name" value="Homeodomain-like"/>
    <property type="match status" value="1"/>
</dbReference>
<feature type="DNA-binding region" description="H-T-H motif" evidence="2">
    <location>
        <begin position="30"/>
        <end position="49"/>
    </location>
</feature>
<dbReference type="RefSeq" id="WP_093996198.1">
    <property type="nucleotide sequence ID" value="NZ_FXYD01000002.1"/>
</dbReference>
<dbReference type="Gene3D" id="1.10.357.10">
    <property type="entry name" value="Tetracycline Repressor, domain 2"/>
    <property type="match status" value="1"/>
</dbReference>
<dbReference type="Proteomes" id="UP000203464">
    <property type="component" value="Unassembled WGS sequence"/>
</dbReference>
<keyword evidence="5" id="KW-1185">Reference proteome</keyword>
<dbReference type="InterPro" id="IPR050109">
    <property type="entry name" value="HTH-type_TetR-like_transc_reg"/>
</dbReference>
<evidence type="ECO:0000259" key="3">
    <source>
        <dbReference type="PROSITE" id="PS50977"/>
    </source>
</evidence>
<evidence type="ECO:0000313" key="4">
    <source>
        <dbReference type="EMBL" id="SMX37623.1"/>
    </source>
</evidence>